<comment type="caution">
    <text evidence="1">The sequence shown here is derived from an EMBL/GenBank/DDBJ whole genome shotgun (WGS) entry which is preliminary data.</text>
</comment>
<sequence length="154" mass="17612">MSRHHSKADSQINHDSSICSKFYSSHGCCSRAIENELSKRSAVEVNSGYRSYIAFCKKEVQNLSKNLKYFIDFKFADIGNALIELKCQNRLADMPHRSYLECLRDCSESVSEVMESFVRFTFMHNDTFDGAAAFFFNLMLSLRVTRASSQNSSQ</sequence>
<evidence type="ECO:0000313" key="1">
    <source>
        <dbReference type="EMBL" id="KAL5105222.1"/>
    </source>
</evidence>
<accession>A0ABR4Q6F3</accession>
<keyword evidence="2" id="KW-1185">Reference proteome</keyword>
<gene>
    <name evidence="1" type="ORF">TcWFU_005876</name>
</gene>
<reference evidence="1 2" key="1">
    <citation type="journal article" date="2022" name="Front. Cell. Infect. Microbiol.">
        <title>The Genomes of Two Strains of Taenia crassiceps the Animal Model for the Study of Human Cysticercosis.</title>
        <authorList>
            <person name="Bobes R.J."/>
            <person name="Estrada K."/>
            <person name="Rios-Valencia D.G."/>
            <person name="Calderon-Gallegos A."/>
            <person name="de la Torre P."/>
            <person name="Carrero J.C."/>
            <person name="Sanchez-Flores A."/>
            <person name="Laclette J.P."/>
        </authorList>
    </citation>
    <scope>NUCLEOTIDE SEQUENCE [LARGE SCALE GENOMIC DNA]</scope>
    <source>
        <strain evidence="1">WFUcys</strain>
    </source>
</reference>
<dbReference type="Proteomes" id="UP001651158">
    <property type="component" value="Unassembled WGS sequence"/>
</dbReference>
<name>A0ABR4Q6F3_9CEST</name>
<protein>
    <submittedName>
        <fullName evidence="1">Uncharacterized protein</fullName>
    </submittedName>
</protein>
<proteinExistence type="predicted"/>
<dbReference type="EMBL" id="JAKROA010000009">
    <property type="protein sequence ID" value="KAL5105222.1"/>
    <property type="molecule type" value="Genomic_DNA"/>
</dbReference>
<organism evidence="1 2">
    <name type="scientific">Taenia crassiceps</name>
    <dbReference type="NCBI Taxonomy" id="6207"/>
    <lineage>
        <taxon>Eukaryota</taxon>
        <taxon>Metazoa</taxon>
        <taxon>Spiralia</taxon>
        <taxon>Lophotrochozoa</taxon>
        <taxon>Platyhelminthes</taxon>
        <taxon>Cestoda</taxon>
        <taxon>Eucestoda</taxon>
        <taxon>Cyclophyllidea</taxon>
        <taxon>Taeniidae</taxon>
        <taxon>Taenia</taxon>
    </lineage>
</organism>
<evidence type="ECO:0000313" key="2">
    <source>
        <dbReference type="Proteomes" id="UP001651158"/>
    </source>
</evidence>